<feature type="region of interest" description="Disordered" evidence="1">
    <location>
        <begin position="1"/>
        <end position="34"/>
    </location>
</feature>
<dbReference type="Proteomes" id="UP000317940">
    <property type="component" value="Unassembled WGS sequence"/>
</dbReference>
<feature type="compositionally biased region" description="Basic and acidic residues" evidence="1">
    <location>
        <begin position="8"/>
        <end position="19"/>
    </location>
</feature>
<accession>A0A561SAE8</accession>
<sequence length="154" mass="17201">MLNQKMGNGHEQHVADRLGMRRSRGSGNQWRDPIDARHNRLDTEYAFAADAKSTLAKSLSVSLAMWHKAVEQAGGERPMLALRFYTDRTLADVHADLAVSLLDDFADLLGAARLWEAAQPILKRLVHPDTADTEWLDVVIAEANTLLEEAQKGW</sequence>
<organism evidence="2 3">
    <name type="scientific">Kitasatospora viridis</name>
    <dbReference type="NCBI Taxonomy" id="281105"/>
    <lineage>
        <taxon>Bacteria</taxon>
        <taxon>Bacillati</taxon>
        <taxon>Actinomycetota</taxon>
        <taxon>Actinomycetes</taxon>
        <taxon>Kitasatosporales</taxon>
        <taxon>Streptomycetaceae</taxon>
        <taxon>Kitasatospora</taxon>
    </lineage>
</organism>
<dbReference type="AlphaFoldDB" id="A0A561SAE8"/>
<dbReference type="OrthoDB" id="9864295at2"/>
<protein>
    <submittedName>
        <fullName evidence="2">Uncharacterized protein</fullName>
    </submittedName>
</protein>
<dbReference type="EMBL" id="VIWT01000008">
    <property type="protein sequence ID" value="TWF71784.1"/>
    <property type="molecule type" value="Genomic_DNA"/>
</dbReference>
<gene>
    <name evidence="2" type="ORF">FHX73_18155</name>
</gene>
<evidence type="ECO:0000313" key="3">
    <source>
        <dbReference type="Proteomes" id="UP000317940"/>
    </source>
</evidence>
<comment type="caution">
    <text evidence="2">The sequence shown here is derived from an EMBL/GenBank/DDBJ whole genome shotgun (WGS) entry which is preliminary data.</text>
</comment>
<proteinExistence type="predicted"/>
<evidence type="ECO:0000313" key="2">
    <source>
        <dbReference type="EMBL" id="TWF71784.1"/>
    </source>
</evidence>
<dbReference type="RefSeq" id="WP_145911574.1">
    <property type="nucleotide sequence ID" value="NZ_BAAAMZ010000022.1"/>
</dbReference>
<evidence type="ECO:0000256" key="1">
    <source>
        <dbReference type="SAM" id="MobiDB-lite"/>
    </source>
</evidence>
<reference evidence="2 3" key="1">
    <citation type="submission" date="2019-06" db="EMBL/GenBank/DDBJ databases">
        <title>Sequencing the genomes of 1000 actinobacteria strains.</title>
        <authorList>
            <person name="Klenk H.-P."/>
        </authorList>
    </citation>
    <scope>NUCLEOTIDE SEQUENCE [LARGE SCALE GENOMIC DNA]</scope>
    <source>
        <strain evidence="2 3">DSM 44826</strain>
    </source>
</reference>
<keyword evidence="3" id="KW-1185">Reference proteome</keyword>
<name>A0A561SAE8_9ACTN</name>